<name>A0A5B6VHC4_9ROSI</name>
<gene>
    <name evidence="2" type="ORF">EPI10_014456</name>
</gene>
<proteinExistence type="predicted"/>
<dbReference type="OrthoDB" id="997331at2759"/>
<evidence type="ECO:0000313" key="2">
    <source>
        <dbReference type="EMBL" id="KAA3468582.1"/>
    </source>
</evidence>
<feature type="domain" description="Reverse transcriptase Ty1/copia-type" evidence="1">
    <location>
        <begin position="3"/>
        <end position="98"/>
    </location>
</feature>
<dbReference type="AlphaFoldDB" id="A0A5B6VHC4"/>
<protein>
    <submittedName>
        <fullName evidence="2">Retrovirus-related Pol polyprotein from transposon TNT 1-94</fullName>
    </submittedName>
</protein>
<sequence>MANSTWEFVSLPHGRKVIGCKWLFKVKKNLDGTIAGRKARLVAKGCLQVPGCDFKETFSPVVKPATVRTILSITVSRGWQLRQVNVNNAFLNGDLTETKCSYNNLQVMLSLVQLVSTWCVV</sequence>
<evidence type="ECO:0000259" key="1">
    <source>
        <dbReference type="Pfam" id="PF07727"/>
    </source>
</evidence>
<reference evidence="2" key="1">
    <citation type="submission" date="2019-08" db="EMBL/GenBank/DDBJ databases">
        <authorList>
            <person name="Liu F."/>
        </authorList>
    </citation>
    <scope>NUCLEOTIDE SEQUENCE [LARGE SCALE GENOMIC DNA]</scope>
    <source>
        <strain evidence="2">PA1801</strain>
        <tissue evidence="2">Leaf</tissue>
    </source>
</reference>
<dbReference type="EMBL" id="SMMG02000006">
    <property type="protein sequence ID" value="KAA3468582.1"/>
    <property type="molecule type" value="Genomic_DNA"/>
</dbReference>
<comment type="caution">
    <text evidence="2">The sequence shown here is derived from an EMBL/GenBank/DDBJ whole genome shotgun (WGS) entry which is preliminary data.</text>
</comment>
<dbReference type="InterPro" id="IPR013103">
    <property type="entry name" value="RVT_2"/>
</dbReference>
<accession>A0A5B6VHC4</accession>
<dbReference type="Proteomes" id="UP000325315">
    <property type="component" value="Unassembled WGS sequence"/>
</dbReference>
<organism evidence="2 3">
    <name type="scientific">Gossypium australe</name>
    <dbReference type="NCBI Taxonomy" id="47621"/>
    <lineage>
        <taxon>Eukaryota</taxon>
        <taxon>Viridiplantae</taxon>
        <taxon>Streptophyta</taxon>
        <taxon>Embryophyta</taxon>
        <taxon>Tracheophyta</taxon>
        <taxon>Spermatophyta</taxon>
        <taxon>Magnoliopsida</taxon>
        <taxon>eudicotyledons</taxon>
        <taxon>Gunneridae</taxon>
        <taxon>Pentapetalae</taxon>
        <taxon>rosids</taxon>
        <taxon>malvids</taxon>
        <taxon>Malvales</taxon>
        <taxon>Malvaceae</taxon>
        <taxon>Malvoideae</taxon>
        <taxon>Gossypium</taxon>
    </lineage>
</organism>
<evidence type="ECO:0000313" key="3">
    <source>
        <dbReference type="Proteomes" id="UP000325315"/>
    </source>
</evidence>
<dbReference type="Pfam" id="PF07727">
    <property type="entry name" value="RVT_2"/>
    <property type="match status" value="1"/>
</dbReference>
<keyword evidence="3" id="KW-1185">Reference proteome</keyword>